<accession>A0ABW1IQB6</accession>
<reference evidence="3" key="1">
    <citation type="journal article" date="2019" name="Int. J. Syst. Evol. Microbiol.">
        <title>The Global Catalogue of Microorganisms (GCM) 10K type strain sequencing project: providing services to taxonomists for standard genome sequencing and annotation.</title>
        <authorList>
            <consortium name="The Broad Institute Genomics Platform"/>
            <consortium name="The Broad Institute Genome Sequencing Center for Infectious Disease"/>
            <person name="Wu L."/>
            <person name="Ma J."/>
        </authorList>
    </citation>
    <scope>NUCLEOTIDE SEQUENCE [LARGE SCALE GENOMIC DNA]</scope>
    <source>
        <strain evidence="3">CCM 8749</strain>
    </source>
</reference>
<evidence type="ECO:0000256" key="1">
    <source>
        <dbReference type="SAM" id="Phobius"/>
    </source>
</evidence>
<feature type="transmembrane region" description="Helical" evidence="1">
    <location>
        <begin position="31"/>
        <end position="50"/>
    </location>
</feature>
<name>A0ABW1IQB6_9BACL</name>
<proteinExistence type="predicted"/>
<dbReference type="RefSeq" id="WP_379894529.1">
    <property type="nucleotide sequence ID" value="NZ_CBCSCT010000051.1"/>
</dbReference>
<keyword evidence="1" id="KW-1133">Transmembrane helix</keyword>
<keyword evidence="3" id="KW-1185">Reference proteome</keyword>
<sequence length="83" mass="9239">MAEIVFFVTAAVIAGIVEGRKLYRNRWMKELVFLLILLTMIIGMSIYYGVGGKVVNVLDIVLQLFLPITGWIQDVFFSQGAGA</sequence>
<protein>
    <submittedName>
        <fullName evidence="2">Uncharacterized protein</fullName>
    </submittedName>
</protein>
<dbReference type="Proteomes" id="UP001596250">
    <property type="component" value="Unassembled WGS sequence"/>
</dbReference>
<comment type="caution">
    <text evidence="2">The sequence shown here is derived from an EMBL/GenBank/DDBJ whole genome shotgun (WGS) entry which is preliminary data.</text>
</comment>
<keyword evidence="1" id="KW-0472">Membrane</keyword>
<keyword evidence="1" id="KW-0812">Transmembrane</keyword>
<dbReference type="EMBL" id="JBHSQV010000154">
    <property type="protein sequence ID" value="MFC5987189.1"/>
    <property type="molecule type" value="Genomic_DNA"/>
</dbReference>
<evidence type="ECO:0000313" key="2">
    <source>
        <dbReference type="EMBL" id="MFC5987189.1"/>
    </source>
</evidence>
<gene>
    <name evidence="2" type="ORF">ACFPXP_12310</name>
</gene>
<organism evidence="2 3">
    <name type="scientific">Marinicrinis lubricantis</name>
    <dbReference type="NCBI Taxonomy" id="2086470"/>
    <lineage>
        <taxon>Bacteria</taxon>
        <taxon>Bacillati</taxon>
        <taxon>Bacillota</taxon>
        <taxon>Bacilli</taxon>
        <taxon>Bacillales</taxon>
        <taxon>Paenibacillaceae</taxon>
    </lineage>
</organism>
<evidence type="ECO:0000313" key="3">
    <source>
        <dbReference type="Proteomes" id="UP001596250"/>
    </source>
</evidence>